<dbReference type="Pfam" id="PF00501">
    <property type="entry name" value="AMP-binding"/>
    <property type="match status" value="1"/>
</dbReference>
<dbReference type="SUPFAM" id="SSF56801">
    <property type="entry name" value="Acetyl-CoA synthetase-like"/>
    <property type="match status" value="1"/>
</dbReference>
<proteinExistence type="predicted"/>
<evidence type="ECO:0000259" key="1">
    <source>
        <dbReference type="Pfam" id="PF00501"/>
    </source>
</evidence>
<reference evidence="3 4" key="1">
    <citation type="submission" date="2019-09" db="EMBL/GenBank/DDBJ databases">
        <authorList>
            <person name="Dittami M. S."/>
        </authorList>
    </citation>
    <scope>NUCLEOTIDE SEQUENCE [LARGE SCALE GENOMIC DNA]</scope>
    <source>
        <strain evidence="3">SPHINGO391</strain>
    </source>
</reference>
<dbReference type="Gene3D" id="3.30.300.30">
    <property type="match status" value="1"/>
</dbReference>
<evidence type="ECO:0000259" key="2">
    <source>
        <dbReference type="Pfam" id="PF13193"/>
    </source>
</evidence>
<dbReference type="PROSITE" id="PS00455">
    <property type="entry name" value="AMP_BINDING"/>
    <property type="match status" value="1"/>
</dbReference>
<dbReference type="RefSeq" id="WP_151992123.1">
    <property type="nucleotide sequence ID" value="NZ_LR701528.1"/>
</dbReference>
<dbReference type="InterPro" id="IPR000873">
    <property type="entry name" value="AMP-dep_synth/lig_dom"/>
</dbReference>
<name>A0A5E8ALF0_9SPHN</name>
<organism evidence="3 4">
    <name type="scientific">Sphingomonas aurantiaca</name>
    <dbReference type="NCBI Taxonomy" id="185949"/>
    <lineage>
        <taxon>Bacteria</taxon>
        <taxon>Pseudomonadati</taxon>
        <taxon>Pseudomonadota</taxon>
        <taxon>Alphaproteobacteria</taxon>
        <taxon>Sphingomonadales</taxon>
        <taxon>Sphingomonadaceae</taxon>
        <taxon>Sphingomonas</taxon>
    </lineage>
</organism>
<dbReference type="InterPro" id="IPR045851">
    <property type="entry name" value="AMP-bd_C_sf"/>
</dbReference>
<dbReference type="InterPro" id="IPR020845">
    <property type="entry name" value="AMP-binding_CS"/>
</dbReference>
<dbReference type="Proteomes" id="UP000326857">
    <property type="component" value="Unassembled WGS sequence"/>
</dbReference>
<dbReference type="Pfam" id="PF13193">
    <property type="entry name" value="AMP-binding_C"/>
    <property type="match status" value="1"/>
</dbReference>
<keyword evidence="3" id="KW-0436">Ligase</keyword>
<feature type="domain" description="AMP-binding enzyme C-terminal" evidence="2">
    <location>
        <begin position="436"/>
        <end position="510"/>
    </location>
</feature>
<dbReference type="PANTHER" id="PTHR24096:SF267">
    <property type="entry name" value="MALONATE--COA LIGASE ACSF3, MITOCHONDRIAL"/>
    <property type="match status" value="1"/>
</dbReference>
<evidence type="ECO:0000313" key="3">
    <source>
        <dbReference type="EMBL" id="VVT31943.1"/>
    </source>
</evidence>
<dbReference type="AlphaFoldDB" id="A0A5E8ALF0"/>
<dbReference type="GO" id="GO:0016405">
    <property type="term" value="F:CoA-ligase activity"/>
    <property type="evidence" value="ECO:0007669"/>
    <property type="project" value="TreeGrafter"/>
</dbReference>
<dbReference type="InterPro" id="IPR025110">
    <property type="entry name" value="AMP-bd_C"/>
</dbReference>
<dbReference type="EMBL" id="CABVLI010000049">
    <property type="protein sequence ID" value="VVT31943.1"/>
    <property type="molecule type" value="Genomic_DNA"/>
</dbReference>
<dbReference type="Gene3D" id="3.40.50.12780">
    <property type="entry name" value="N-terminal domain of ligase-like"/>
    <property type="match status" value="1"/>
</dbReference>
<protein>
    <submittedName>
        <fullName evidence="3">4-coumarate--CoA ligase</fullName>
    </submittedName>
</protein>
<accession>A0A5E8ALF0</accession>
<dbReference type="InterPro" id="IPR042099">
    <property type="entry name" value="ANL_N_sf"/>
</dbReference>
<dbReference type="PANTHER" id="PTHR24096">
    <property type="entry name" value="LONG-CHAIN-FATTY-ACID--COA LIGASE"/>
    <property type="match status" value="1"/>
</dbReference>
<sequence length="532" mass="56322">MTTAADMLATGFATLPDLIRAHALERGDRIAVADTKGSMDYRTLDSTMDRVAAALQRDGVTLGTAVAIVAAPTTEYAAAFLGTVRAGCVATPIAPSATPAAITAMIADSGAPIVFLDAENARALEGQHLTARVVLFSREGGSPDWTPAFAGEQSFDSWLAPDGAKPIPVAITPDDAFNIIYSSGTTGTPKGIVQSHAMRWAHIARNTAAGFDTAVTMIATPLYSNTTLVSFLPTLGWGGTVVLMGKFDARAYLELAQRYRATHTMLVPVQYQRIMALPDFDSFDLSAFRFKTSTSAPFSAALKADVVARWPGVLVEFYGMTEGGASCALNATANPTKLHTVGQPMPGHEIRLIDDDGIEVAPGEMGEVVGRSPAMMNGYHGRAQATRDAEWHDADGNRYIRHGDVGRFDADGFLTLMDRKKDLIISGGFNVYPSDLEAVLAQHPAVADCAVIGVPSEAWGETPVGFYVPRAGATDEAATILAWANAQLGKTQRLSALHVADELPRSAIGKVLKRELRDRLGGAPLSPPPPSS</sequence>
<evidence type="ECO:0000313" key="4">
    <source>
        <dbReference type="Proteomes" id="UP000326857"/>
    </source>
</evidence>
<feature type="domain" description="AMP-dependent synthetase/ligase" evidence="1">
    <location>
        <begin position="21"/>
        <end position="380"/>
    </location>
</feature>
<gene>
    <name evidence="3" type="ORF">SPHINGO391_530026</name>
</gene>